<accession>A0A812T6W6</accession>
<dbReference type="Proteomes" id="UP000649617">
    <property type="component" value="Unassembled WGS sequence"/>
</dbReference>
<comment type="caution">
    <text evidence="1">The sequence shown here is derived from an EMBL/GenBank/DDBJ whole genome shotgun (WGS) entry which is preliminary data.</text>
</comment>
<feature type="non-terminal residue" evidence="1">
    <location>
        <position position="50"/>
    </location>
</feature>
<evidence type="ECO:0000313" key="1">
    <source>
        <dbReference type="EMBL" id="CAE7508971.1"/>
    </source>
</evidence>
<keyword evidence="2" id="KW-1185">Reference proteome</keyword>
<sequence length="50" mass="5309">WDGRMLPVAALPLIGEPGEPGEPWDRSVQPGLDAPLQDPSKAVVALHVEP</sequence>
<proteinExistence type="predicted"/>
<organism evidence="1 2">
    <name type="scientific">Symbiodinium pilosum</name>
    <name type="common">Dinoflagellate</name>
    <dbReference type="NCBI Taxonomy" id="2952"/>
    <lineage>
        <taxon>Eukaryota</taxon>
        <taxon>Sar</taxon>
        <taxon>Alveolata</taxon>
        <taxon>Dinophyceae</taxon>
        <taxon>Suessiales</taxon>
        <taxon>Symbiodiniaceae</taxon>
        <taxon>Symbiodinium</taxon>
    </lineage>
</organism>
<evidence type="ECO:0000313" key="2">
    <source>
        <dbReference type="Proteomes" id="UP000649617"/>
    </source>
</evidence>
<dbReference type="EMBL" id="CAJNIZ010028524">
    <property type="protein sequence ID" value="CAE7508971.1"/>
    <property type="molecule type" value="Genomic_DNA"/>
</dbReference>
<gene>
    <name evidence="1" type="ORF">SPIL2461_LOCUS13221</name>
</gene>
<protein>
    <submittedName>
        <fullName evidence="1">Uncharacterized protein</fullName>
    </submittedName>
</protein>
<name>A0A812T6W6_SYMPI</name>
<feature type="non-terminal residue" evidence="1">
    <location>
        <position position="1"/>
    </location>
</feature>
<reference evidence="1" key="1">
    <citation type="submission" date="2021-02" db="EMBL/GenBank/DDBJ databases">
        <authorList>
            <person name="Dougan E. K."/>
            <person name="Rhodes N."/>
            <person name="Thang M."/>
            <person name="Chan C."/>
        </authorList>
    </citation>
    <scope>NUCLEOTIDE SEQUENCE</scope>
</reference>
<dbReference type="AlphaFoldDB" id="A0A812T6W6"/>